<reference evidence="1" key="1">
    <citation type="submission" date="2021-06" db="EMBL/GenBank/DDBJ databases">
        <authorList>
            <person name="Kallberg Y."/>
            <person name="Tangrot J."/>
            <person name="Rosling A."/>
        </authorList>
    </citation>
    <scope>NUCLEOTIDE SEQUENCE</scope>
    <source>
        <strain evidence="1">IL203A</strain>
    </source>
</reference>
<feature type="non-terminal residue" evidence="1">
    <location>
        <position position="1"/>
    </location>
</feature>
<keyword evidence="2" id="KW-1185">Reference proteome</keyword>
<evidence type="ECO:0000313" key="2">
    <source>
        <dbReference type="Proteomes" id="UP000789702"/>
    </source>
</evidence>
<organism evidence="1 2">
    <name type="scientific">Dentiscutata heterogama</name>
    <dbReference type="NCBI Taxonomy" id="1316150"/>
    <lineage>
        <taxon>Eukaryota</taxon>
        <taxon>Fungi</taxon>
        <taxon>Fungi incertae sedis</taxon>
        <taxon>Mucoromycota</taxon>
        <taxon>Glomeromycotina</taxon>
        <taxon>Glomeromycetes</taxon>
        <taxon>Diversisporales</taxon>
        <taxon>Gigasporaceae</taxon>
        <taxon>Dentiscutata</taxon>
    </lineage>
</organism>
<name>A0ACA9LTE0_9GLOM</name>
<protein>
    <submittedName>
        <fullName evidence="1">1788_t:CDS:1</fullName>
    </submittedName>
</protein>
<proteinExistence type="predicted"/>
<accession>A0ACA9LTE0</accession>
<comment type="caution">
    <text evidence="1">The sequence shown here is derived from an EMBL/GenBank/DDBJ whole genome shotgun (WGS) entry which is preliminary data.</text>
</comment>
<dbReference type="Proteomes" id="UP000789702">
    <property type="component" value="Unassembled WGS sequence"/>
</dbReference>
<evidence type="ECO:0000313" key="1">
    <source>
        <dbReference type="EMBL" id="CAG8540749.1"/>
    </source>
</evidence>
<gene>
    <name evidence="1" type="ORF">DHETER_LOCUS4793</name>
</gene>
<sequence>DLIYDYFEVLPGYKLRCHICSQCYLNILSRVDNLSQHLCKEHKEAFEELSLKYFLRDYAYLQYN</sequence>
<dbReference type="EMBL" id="CAJVPU010004977">
    <property type="protein sequence ID" value="CAG8540749.1"/>
    <property type="molecule type" value="Genomic_DNA"/>
</dbReference>